<evidence type="ECO:0000313" key="1">
    <source>
        <dbReference type="EMBL" id="KAI8421692.1"/>
    </source>
</evidence>
<evidence type="ECO:0000313" key="2">
    <source>
        <dbReference type="Proteomes" id="UP001064048"/>
    </source>
</evidence>
<proteinExistence type="predicted"/>
<protein>
    <submittedName>
        <fullName evidence="1">Uncharacterized protein</fullName>
    </submittedName>
</protein>
<sequence>MEPIDIERNISTATLMDIECYDEFVSTPIDGRKDLSVLRSPPRSYTAPPTQTLTAILAPPLKYNDKITMLSLKPTGRGPELRDILAAITTINSHDIFNLERPETLGDSFLKFAASLYLYHKFPQLNEGQLTNIKGRLIGNKA</sequence>
<dbReference type="Proteomes" id="UP001064048">
    <property type="component" value="Chromosome 16"/>
</dbReference>
<gene>
    <name evidence="1" type="ORF">MSG28_009678</name>
</gene>
<accession>A0ACC0JC74</accession>
<organism evidence="1 2">
    <name type="scientific">Choristoneura fumiferana</name>
    <name type="common">Spruce budworm moth</name>
    <name type="synonym">Archips fumiferana</name>
    <dbReference type="NCBI Taxonomy" id="7141"/>
    <lineage>
        <taxon>Eukaryota</taxon>
        <taxon>Metazoa</taxon>
        <taxon>Ecdysozoa</taxon>
        <taxon>Arthropoda</taxon>
        <taxon>Hexapoda</taxon>
        <taxon>Insecta</taxon>
        <taxon>Pterygota</taxon>
        <taxon>Neoptera</taxon>
        <taxon>Endopterygota</taxon>
        <taxon>Lepidoptera</taxon>
        <taxon>Glossata</taxon>
        <taxon>Ditrysia</taxon>
        <taxon>Tortricoidea</taxon>
        <taxon>Tortricidae</taxon>
        <taxon>Tortricinae</taxon>
        <taxon>Choristoneura</taxon>
    </lineage>
</organism>
<dbReference type="EMBL" id="CM046116">
    <property type="protein sequence ID" value="KAI8421692.1"/>
    <property type="molecule type" value="Genomic_DNA"/>
</dbReference>
<reference evidence="1 2" key="1">
    <citation type="journal article" date="2022" name="Genome Biol. Evol.">
        <title>The Spruce Budworm Genome: Reconstructing the Evolutionary History of Antifreeze Proteins.</title>
        <authorList>
            <person name="Beliveau C."/>
            <person name="Gagne P."/>
            <person name="Picq S."/>
            <person name="Vernygora O."/>
            <person name="Keeling C.I."/>
            <person name="Pinkney K."/>
            <person name="Doucet D."/>
            <person name="Wen F."/>
            <person name="Johnston J.S."/>
            <person name="Maaroufi H."/>
            <person name="Boyle B."/>
            <person name="Laroche J."/>
            <person name="Dewar K."/>
            <person name="Juretic N."/>
            <person name="Blackburn G."/>
            <person name="Nisole A."/>
            <person name="Brunet B."/>
            <person name="Brandao M."/>
            <person name="Lumley L."/>
            <person name="Duan J."/>
            <person name="Quan G."/>
            <person name="Lucarotti C.J."/>
            <person name="Roe A.D."/>
            <person name="Sperling F.A.H."/>
            <person name="Levesque R.C."/>
            <person name="Cusson M."/>
        </authorList>
    </citation>
    <scope>NUCLEOTIDE SEQUENCE [LARGE SCALE GENOMIC DNA]</scope>
    <source>
        <strain evidence="1">Glfc:IPQL:Cfum</strain>
    </source>
</reference>
<comment type="caution">
    <text evidence="1">The sequence shown here is derived from an EMBL/GenBank/DDBJ whole genome shotgun (WGS) entry which is preliminary data.</text>
</comment>
<keyword evidence="2" id="KW-1185">Reference proteome</keyword>
<name>A0ACC0JC74_CHOFU</name>